<keyword evidence="2" id="KW-1185">Reference proteome</keyword>
<evidence type="ECO:0000313" key="2">
    <source>
        <dbReference type="Proteomes" id="UP000286246"/>
    </source>
</evidence>
<evidence type="ECO:0000313" key="1">
    <source>
        <dbReference type="EMBL" id="RKE55771.1"/>
    </source>
</evidence>
<comment type="caution">
    <text evidence="1">The sequence shown here is derived from an EMBL/GenBank/DDBJ whole genome shotgun (WGS) entry which is preliminary data.</text>
</comment>
<dbReference type="Proteomes" id="UP000286246">
    <property type="component" value="Unassembled WGS sequence"/>
</dbReference>
<reference evidence="1 2" key="1">
    <citation type="submission" date="2018-09" db="EMBL/GenBank/DDBJ databases">
        <title>Genomic Encyclopedia of Type Strains, Phase III (KMG-III): the genomes of soil and plant-associated and newly described type strains.</title>
        <authorList>
            <person name="Whitman W."/>
        </authorList>
    </citation>
    <scope>NUCLEOTIDE SEQUENCE [LARGE SCALE GENOMIC DNA]</scope>
    <source>
        <strain evidence="1 2">CECT 7938</strain>
    </source>
</reference>
<gene>
    <name evidence="1" type="ORF">DFQ12_0610</name>
</gene>
<dbReference type="EMBL" id="RAPY01000001">
    <property type="protein sequence ID" value="RKE55771.1"/>
    <property type="molecule type" value="Genomic_DNA"/>
</dbReference>
<protein>
    <submittedName>
        <fullName evidence="1">Uncharacterized protein</fullName>
    </submittedName>
</protein>
<dbReference type="AlphaFoldDB" id="A0A420BGB9"/>
<sequence>MFCILMGLGLCKFKKGTSPIILTTKLASENAKTEQKGIPDGFRKAKEEPDYVTSIGIKY</sequence>
<organism evidence="1 2">
    <name type="scientific">Sphingobacterium detergens</name>
    <dbReference type="NCBI Taxonomy" id="1145106"/>
    <lineage>
        <taxon>Bacteria</taxon>
        <taxon>Pseudomonadati</taxon>
        <taxon>Bacteroidota</taxon>
        <taxon>Sphingobacteriia</taxon>
        <taxon>Sphingobacteriales</taxon>
        <taxon>Sphingobacteriaceae</taxon>
        <taxon>Sphingobacterium</taxon>
    </lineage>
</organism>
<proteinExistence type="predicted"/>
<name>A0A420BGB9_SPHD1</name>
<accession>A0A420BGB9</accession>